<dbReference type="AlphaFoldDB" id="A0A8J3F4M3"/>
<proteinExistence type="predicted"/>
<feature type="region of interest" description="Disordered" evidence="1">
    <location>
        <begin position="142"/>
        <end position="174"/>
    </location>
</feature>
<gene>
    <name evidence="2" type="ORF">GCM10008066_06330</name>
</gene>
<keyword evidence="3" id="KW-1185">Reference proteome</keyword>
<feature type="region of interest" description="Disordered" evidence="1">
    <location>
        <begin position="1"/>
        <end position="47"/>
    </location>
</feature>
<dbReference type="EMBL" id="BMDI01000001">
    <property type="protein sequence ID" value="GGI16911.1"/>
    <property type="molecule type" value="Genomic_DNA"/>
</dbReference>
<name>A0A8J3F4M3_9BURK</name>
<protein>
    <submittedName>
        <fullName evidence="2">Uncharacterized protein</fullName>
    </submittedName>
</protein>
<evidence type="ECO:0000256" key="1">
    <source>
        <dbReference type="SAM" id="MobiDB-lite"/>
    </source>
</evidence>
<dbReference type="Proteomes" id="UP000642180">
    <property type="component" value="Unassembled WGS sequence"/>
</dbReference>
<evidence type="ECO:0000313" key="2">
    <source>
        <dbReference type="EMBL" id="GGI16911.1"/>
    </source>
</evidence>
<feature type="compositionally biased region" description="Low complexity" evidence="1">
    <location>
        <begin position="12"/>
        <end position="28"/>
    </location>
</feature>
<organism evidence="2 3">
    <name type="scientific">Oxalicibacterium faecigallinarum</name>
    <dbReference type="NCBI Taxonomy" id="573741"/>
    <lineage>
        <taxon>Bacteria</taxon>
        <taxon>Pseudomonadati</taxon>
        <taxon>Pseudomonadota</taxon>
        <taxon>Betaproteobacteria</taxon>
        <taxon>Burkholderiales</taxon>
        <taxon>Oxalobacteraceae</taxon>
        <taxon>Oxalicibacterium</taxon>
    </lineage>
</organism>
<sequence length="174" mass="18037">MSEQVQEQEMPGEQAAELAALTAMAGEGQPQPGATTPEQEQQAPGVSLSQEIAGALAMMVGVVGPMFPSVKEIYTKEVCQAVGEAVEPVCIKHGWLADGIGGKYGEELMALMVVGPLAYATYVGVAGDIAARQKSSQVEKVTPLPLGQQVGPTPDVAPAEKGLVMGKVQPHENN</sequence>
<dbReference type="RefSeq" id="WP_188379826.1">
    <property type="nucleotide sequence ID" value="NZ_BMDI01000001.1"/>
</dbReference>
<reference evidence="3" key="1">
    <citation type="journal article" date="2019" name="Int. J. Syst. Evol. Microbiol.">
        <title>The Global Catalogue of Microorganisms (GCM) 10K type strain sequencing project: providing services to taxonomists for standard genome sequencing and annotation.</title>
        <authorList>
            <consortium name="The Broad Institute Genomics Platform"/>
            <consortium name="The Broad Institute Genome Sequencing Center for Infectious Disease"/>
            <person name="Wu L."/>
            <person name="Ma J."/>
        </authorList>
    </citation>
    <scope>NUCLEOTIDE SEQUENCE [LARGE SCALE GENOMIC DNA]</scope>
    <source>
        <strain evidence="3">CCM 2767</strain>
    </source>
</reference>
<feature type="compositionally biased region" description="Polar residues" evidence="1">
    <location>
        <begin position="32"/>
        <end position="47"/>
    </location>
</feature>
<evidence type="ECO:0000313" key="3">
    <source>
        <dbReference type="Proteomes" id="UP000642180"/>
    </source>
</evidence>
<accession>A0A8J3F4M3</accession>
<comment type="caution">
    <text evidence="2">The sequence shown here is derived from an EMBL/GenBank/DDBJ whole genome shotgun (WGS) entry which is preliminary data.</text>
</comment>